<feature type="transmembrane region" description="Helical" evidence="8">
    <location>
        <begin position="53"/>
        <end position="73"/>
    </location>
</feature>
<dbReference type="PANTHER" id="PTHR34584:SF1">
    <property type="entry name" value="NA(+)_H(+) ANTIPORTER SUBUNIT E1"/>
    <property type="match status" value="1"/>
</dbReference>
<evidence type="ECO:0000256" key="7">
    <source>
        <dbReference type="ARBA" id="ARBA00023136"/>
    </source>
</evidence>
<keyword evidence="3" id="KW-0050">Antiport</keyword>
<sequence length="159" mass="17925">MALQILINLALAFLWMFIGSNFTVPAFTTGYLLGLLSVYILRGFLPGSFYLKRVYAIIRLTFIFIIELIKSNIEVVKIVLRPKIDVKPAFFAYPCDLKDEWAVSLLSALITLTPGTLVVAISDDRSILYIHALDIEDAESEIKSIKDSFEHPIEEVKKA</sequence>
<evidence type="ECO:0000256" key="5">
    <source>
        <dbReference type="ARBA" id="ARBA00022692"/>
    </source>
</evidence>
<dbReference type="RefSeq" id="WP_344703179.1">
    <property type="nucleotide sequence ID" value="NZ_BAABCK010000050.1"/>
</dbReference>
<keyword evidence="4" id="KW-1003">Cell membrane</keyword>
<comment type="subcellular location">
    <subcellularLocation>
        <location evidence="1">Cell membrane</location>
        <topology evidence="1">Multi-pass membrane protein</topology>
    </subcellularLocation>
</comment>
<evidence type="ECO:0000313" key="10">
    <source>
        <dbReference type="Proteomes" id="UP001500920"/>
    </source>
</evidence>
<comment type="caution">
    <text evidence="9">The sequence shown here is derived from an EMBL/GenBank/DDBJ whole genome shotgun (WGS) entry which is preliminary data.</text>
</comment>
<reference evidence="10" key="1">
    <citation type="journal article" date="2019" name="Int. J. Syst. Evol. Microbiol.">
        <title>The Global Catalogue of Microorganisms (GCM) 10K type strain sequencing project: providing services to taxonomists for standard genome sequencing and annotation.</title>
        <authorList>
            <consortium name="The Broad Institute Genomics Platform"/>
            <consortium name="The Broad Institute Genome Sequencing Center for Infectious Disease"/>
            <person name="Wu L."/>
            <person name="Ma J."/>
        </authorList>
    </citation>
    <scope>NUCLEOTIDE SEQUENCE [LARGE SCALE GENOMIC DNA]</scope>
    <source>
        <strain evidence="10">JCM 16981</strain>
    </source>
</reference>
<proteinExistence type="inferred from homology"/>
<comment type="similarity">
    <text evidence="2">Belongs to the CPA3 antiporters (TC 2.A.63) subunit E family.</text>
</comment>
<evidence type="ECO:0000256" key="3">
    <source>
        <dbReference type="ARBA" id="ARBA00022449"/>
    </source>
</evidence>
<evidence type="ECO:0000256" key="6">
    <source>
        <dbReference type="ARBA" id="ARBA00022989"/>
    </source>
</evidence>
<name>A0ABP7F151_9STAP</name>
<organism evidence="9 10">
    <name type="scientific">Salinicoccus jeotgali</name>
    <dbReference type="NCBI Taxonomy" id="381634"/>
    <lineage>
        <taxon>Bacteria</taxon>
        <taxon>Bacillati</taxon>
        <taxon>Bacillota</taxon>
        <taxon>Bacilli</taxon>
        <taxon>Bacillales</taxon>
        <taxon>Staphylococcaceae</taxon>
        <taxon>Salinicoccus</taxon>
    </lineage>
</organism>
<accession>A0ABP7F151</accession>
<keyword evidence="5 8" id="KW-0812">Transmembrane</keyword>
<keyword evidence="6 8" id="KW-1133">Transmembrane helix</keyword>
<evidence type="ECO:0000256" key="8">
    <source>
        <dbReference type="SAM" id="Phobius"/>
    </source>
</evidence>
<dbReference type="PIRSF" id="PIRSF019239">
    <property type="entry name" value="MrpE"/>
    <property type="match status" value="1"/>
</dbReference>
<feature type="transmembrane region" description="Helical" evidence="8">
    <location>
        <begin position="12"/>
        <end position="41"/>
    </location>
</feature>
<evidence type="ECO:0000256" key="2">
    <source>
        <dbReference type="ARBA" id="ARBA00006228"/>
    </source>
</evidence>
<gene>
    <name evidence="9" type="ORF">GCM10022378_15610</name>
</gene>
<protein>
    <submittedName>
        <fullName evidence="9">Na+/H+ antiporter subunit E</fullName>
    </submittedName>
</protein>
<evidence type="ECO:0000313" key="9">
    <source>
        <dbReference type="EMBL" id="GAA3727503.1"/>
    </source>
</evidence>
<feature type="transmembrane region" description="Helical" evidence="8">
    <location>
        <begin position="101"/>
        <end position="121"/>
    </location>
</feature>
<evidence type="ECO:0000256" key="1">
    <source>
        <dbReference type="ARBA" id="ARBA00004651"/>
    </source>
</evidence>
<dbReference type="EMBL" id="BAABCK010000050">
    <property type="protein sequence ID" value="GAA3727503.1"/>
    <property type="molecule type" value="Genomic_DNA"/>
</dbReference>
<keyword evidence="10" id="KW-1185">Reference proteome</keyword>
<dbReference type="Pfam" id="PF01899">
    <property type="entry name" value="MNHE"/>
    <property type="match status" value="1"/>
</dbReference>
<dbReference type="Proteomes" id="UP001500920">
    <property type="component" value="Unassembled WGS sequence"/>
</dbReference>
<keyword evidence="7 8" id="KW-0472">Membrane</keyword>
<keyword evidence="3" id="KW-0813">Transport</keyword>
<evidence type="ECO:0000256" key="4">
    <source>
        <dbReference type="ARBA" id="ARBA00022475"/>
    </source>
</evidence>
<dbReference type="InterPro" id="IPR002758">
    <property type="entry name" value="Cation_antiport_E"/>
</dbReference>
<dbReference type="PANTHER" id="PTHR34584">
    <property type="entry name" value="NA(+)/H(+) ANTIPORTER SUBUNIT E1"/>
    <property type="match status" value="1"/>
</dbReference>